<organism evidence="2 3">
    <name type="scientific">Falsigemmobacter faecalis</name>
    <dbReference type="NCBI Taxonomy" id="2488730"/>
    <lineage>
        <taxon>Bacteria</taxon>
        <taxon>Pseudomonadati</taxon>
        <taxon>Pseudomonadota</taxon>
        <taxon>Alphaproteobacteria</taxon>
        <taxon>Rhodobacterales</taxon>
        <taxon>Paracoccaceae</taxon>
        <taxon>Falsigemmobacter</taxon>
    </lineage>
</organism>
<dbReference type="GO" id="GO:0003677">
    <property type="term" value="F:DNA binding"/>
    <property type="evidence" value="ECO:0007669"/>
    <property type="project" value="InterPro"/>
</dbReference>
<evidence type="ECO:0000259" key="1">
    <source>
        <dbReference type="Pfam" id="PF02371"/>
    </source>
</evidence>
<proteinExistence type="predicted"/>
<dbReference type="GO" id="GO:0006313">
    <property type="term" value="P:DNA transposition"/>
    <property type="evidence" value="ECO:0007669"/>
    <property type="project" value="InterPro"/>
</dbReference>
<dbReference type="EMBL" id="RRAZ01000085">
    <property type="protein sequence ID" value="RRH67561.1"/>
    <property type="molecule type" value="Genomic_DNA"/>
</dbReference>
<name>A0A3P3D0H7_9RHOB</name>
<dbReference type="AlphaFoldDB" id="A0A3P3D0H7"/>
<dbReference type="GO" id="GO:0004803">
    <property type="term" value="F:transposase activity"/>
    <property type="evidence" value="ECO:0007669"/>
    <property type="project" value="InterPro"/>
</dbReference>
<sequence>MSHDSGALKGRRMIAGGRRDLRQALFQAALAASLHNPILKAAALRCARRESPIKS</sequence>
<dbReference type="Pfam" id="PF02371">
    <property type="entry name" value="Transposase_20"/>
    <property type="match status" value="1"/>
</dbReference>
<dbReference type="Proteomes" id="UP000282125">
    <property type="component" value="Unassembled WGS sequence"/>
</dbReference>
<feature type="domain" description="Transposase IS116/IS110/IS902 C-terminal" evidence="1">
    <location>
        <begin position="2"/>
        <end position="41"/>
    </location>
</feature>
<dbReference type="RefSeq" id="WP_124966911.1">
    <property type="nucleotide sequence ID" value="NZ_RRAZ01000085.1"/>
</dbReference>
<evidence type="ECO:0000313" key="2">
    <source>
        <dbReference type="EMBL" id="RRH67561.1"/>
    </source>
</evidence>
<protein>
    <recommendedName>
        <fullName evidence="1">Transposase IS116/IS110/IS902 C-terminal domain-containing protein</fullName>
    </recommendedName>
</protein>
<comment type="caution">
    <text evidence="2">The sequence shown here is derived from an EMBL/GenBank/DDBJ whole genome shotgun (WGS) entry which is preliminary data.</text>
</comment>
<gene>
    <name evidence="2" type="ORF">EG244_20085</name>
</gene>
<keyword evidence="3" id="KW-1185">Reference proteome</keyword>
<dbReference type="InterPro" id="IPR003346">
    <property type="entry name" value="Transposase_20"/>
</dbReference>
<reference evidence="2 3" key="1">
    <citation type="submission" date="2018-11" db="EMBL/GenBank/DDBJ databases">
        <title>Gemmobacter sp. nov., YIM 102744-1 draft genome.</title>
        <authorList>
            <person name="Li G."/>
            <person name="Jiang Y."/>
        </authorList>
    </citation>
    <scope>NUCLEOTIDE SEQUENCE [LARGE SCALE GENOMIC DNA]</scope>
    <source>
        <strain evidence="2 3">YIM 102744-1</strain>
    </source>
</reference>
<evidence type="ECO:0000313" key="3">
    <source>
        <dbReference type="Proteomes" id="UP000282125"/>
    </source>
</evidence>
<accession>A0A3P3D0H7</accession>